<accession>A0ABV2D4V6</accession>
<dbReference type="GO" id="GO:0016787">
    <property type="term" value="F:hydrolase activity"/>
    <property type="evidence" value="ECO:0007669"/>
    <property type="project" value="UniProtKB-KW"/>
</dbReference>
<dbReference type="SUPFAM" id="SSF54637">
    <property type="entry name" value="Thioesterase/thiol ester dehydrase-isomerase"/>
    <property type="match status" value="1"/>
</dbReference>
<gene>
    <name evidence="1" type="ORF">ABVV53_15745</name>
</gene>
<dbReference type="CDD" id="cd00586">
    <property type="entry name" value="4HBT"/>
    <property type="match status" value="1"/>
</dbReference>
<keyword evidence="2" id="KW-1185">Reference proteome</keyword>
<evidence type="ECO:0000313" key="2">
    <source>
        <dbReference type="Proteomes" id="UP001548713"/>
    </source>
</evidence>
<name>A0ABV2D4V6_9SPHN</name>
<dbReference type="InterPro" id="IPR029069">
    <property type="entry name" value="HotDog_dom_sf"/>
</dbReference>
<organism evidence="1 2">
    <name type="scientific">Novosphingobium kalidii</name>
    <dbReference type="NCBI Taxonomy" id="3230299"/>
    <lineage>
        <taxon>Bacteria</taxon>
        <taxon>Pseudomonadati</taxon>
        <taxon>Pseudomonadota</taxon>
        <taxon>Alphaproteobacteria</taxon>
        <taxon>Sphingomonadales</taxon>
        <taxon>Sphingomonadaceae</taxon>
        <taxon>Novosphingobium</taxon>
    </lineage>
</organism>
<proteinExistence type="predicted"/>
<sequence length="143" mass="15691">MPKPDPALLLPASYPFTYRIEPRFSDLDFNMHINNVSMANLFEEARARFHRAAGYRHAAAGLSPMVASVGIEYLGEGAYPEPVDLHVGVEGIGRTSHRLVKLATQGGRALAFARTVMVTVGPEGPTPVPREVYAVFEPWTIRS</sequence>
<dbReference type="RefSeq" id="WP_353985389.1">
    <property type="nucleotide sequence ID" value="NZ_JBEWLY010000025.1"/>
</dbReference>
<dbReference type="EMBL" id="JBEWLY010000025">
    <property type="protein sequence ID" value="MET1756895.1"/>
    <property type="molecule type" value="Genomic_DNA"/>
</dbReference>
<comment type="caution">
    <text evidence="1">The sequence shown here is derived from an EMBL/GenBank/DDBJ whole genome shotgun (WGS) entry which is preliminary data.</text>
</comment>
<keyword evidence="1" id="KW-0378">Hydrolase</keyword>
<dbReference type="EC" id="3.1.2.-" evidence="1"/>
<reference evidence="1 2" key="1">
    <citation type="submission" date="2024-07" db="EMBL/GenBank/DDBJ databases">
        <title>Novosphingobium kalidii RD2P27.</title>
        <authorList>
            <person name="Sun J.-Q."/>
        </authorList>
    </citation>
    <scope>NUCLEOTIDE SEQUENCE [LARGE SCALE GENOMIC DNA]</scope>
    <source>
        <strain evidence="1 2">RD2P27</strain>
    </source>
</reference>
<protein>
    <submittedName>
        <fullName evidence="1">Acyl-CoA thioesterase</fullName>
        <ecNumber evidence="1">3.1.2.-</ecNumber>
    </submittedName>
</protein>
<evidence type="ECO:0000313" key="1">
    <source>
        <dbReference type="EMBL" id="MET1756895.1"/>
    </source>
</evidence>
<dbReference type="Proteomes" id="UP001548713">
    <property type="component" value="Unassembled WGS sequence"/>
</dbReference>
<dbReference type="Pfam" id="PF13279">
    <property type="entry name" value="4HBT_2"/>
    <property type="match status" value="1"/>
</dbReference>
<dbReference type="Gene3D" id="3.10.129.10">
    <property type="entry name" value="Hotdog Thioesterase"/>
    <property type="match status" value="1"/>
</dbReference>